<dbReference type="InterPro" id="IPR036514">
    <property type="entry name" value="SGNH_hydro_sf"/>
</dbReference>
<feature type="region of interest" description="Disordered" evidence="1">
    <location>
        <begin position="384"/>
        <end position="405"/>
    </location>
</feature>
<reference evidence="2 3" key="1">
    <citation type="submission" date="2020-03" db="EMBL/GenBank/DDBJ databases">
        <title>Whole genome shotgun sequence of Phytohabitans rumicis NBRC 108638.</title>
        <authorList>
            <person name="Komaki H."/>
            <person name="Tamura T."/>
        </authorList>
    </citation>
    <scope>NUCLEOTIDE SEQUENCE [LARGE SCALE GENOMIC DNA]</scope>
    <source>
        <strain evidence="2 3">NBRC 108638</strain>
    </source>
</reference>
<proteinExistence type="predicted"/>
<evidence type="ECO:0000313" key="3">
    <source>
        <dbReference type="Proteomes" id="UP000482960"/>
    </source>
</evidence>
<dbReference type="EMBL" id="BLPG01000001">
    <property type="protein sequence ID" value="GFJ95514.1"/>
    <property type="molecule type" value="Genomic_DNA"/>
</dbReference>
<comment type="caution">
    <text evidence="2">The sequence shown here is derived from an EMBL/GenBank/DDBJ whole genome shotgun (WGS) entry which is preliminary data.</text>
</comment>
<protein>
    <submittedName>
        <fullName evidence="2">Uncharacterized protein</fullName>
    </submittedName>
</protein>
<dbReference type="SUPFAM" id="SSF52266">
    <property type="entry name" value="SGNH hydrolase"/>
    <property type="match status" value="1"/>
</dbReference>
<keyword evidence="3" id="KW-1185">Reference proteome</keyword>
<evidence type="ECO:0000313" key="2">
    <source>
        <dbReference type="EMBL" id="GFJ95514.1"/>
    </source>
</evidence>
<accession>A0A6V8LGY9</accession>
<feature type="compositionally biased region" description="Low complexity" evidence="1">
    <location>
        <begin position="499"/>
        <end position="510"/>
    </location>
</feature>
<organism evidence="2 3">
    <name type="scientific">Phytohabitans rumicis</name>
    <dbReference type="NCBI Taxonomy" id="1076125"/>
    <lineage>
        <taxon>Bacteria</taxon>
        <taxon>Bacillati</taxon>
        <taxon>Actinomycetota</taxon>
        <taxon>Actinomycetes</taxon>
        <taxon>Micromonosporales</taxon>
        <taxon>Micromonosporaceae</taxon>
    </lineage>
</organism>
<name>A0A6V8LGY9_9ACTN</name>
<dbReference type="Proteomes" id="UP000482960">
    <property type="component" value="Unassembled WGS sequence"/>
</dbReference>
<dbReference type="RefSeq" id="WP_173083115.1">
    <property type="nucleotide sequence ID" value="NZ_BLPG01000001.1"/>
</dbReference>
<feature type="region of interest" description="Disordered" evidence="1">
    <location>
        <begin position="475"/>
        <end position="517"/>
    </location>
</feature>
<gene>
    <name evidence="2" type="ORF">Prum_091560</name>
</gene>
<reference evidence="2 3" key="2">
    <citation type="submission" date="2020-03" db="EMBL/GenBank/DDBJ databases">
        <authorList>
            <person name="Ichikawa N."/>
            <person name="Kimura A."/>
            <person name="Kitahashi Y."/>
            <person name="Uohara A."/>
        </authorList>
    </citation>
    <scope>NUCLEOTIDE SEQUENCE [LARGE SCALE GENOMIC DNA]</scope>
    <source>
        <strain evidence="2 3">NBRC 108638</strain>
    </source>
</reference>
<sequence length="573" mass="61723">MGGVGDSYTVGEGAGMGRYRPTITGAEEFRHQTAYSQVHLSWLYLMAKRRPIGTPYTVDSPRLEFDWGGDRFEFAASSGARTEHLKNTEQMDPDTGMLRNWKQLDGIDRLSDLIYFGFGGNDAQYSDVFKVAIEWLLVGTLEDIVQPRPRPPGYENLGRRLQTEAVRLKVDEMLALMPQVTANIYTSLIQTWEWAPNARIAVMLYPDGVKPTGNADIPFVYGTALDQIARFGLALNAAIREGVARFARDYPAAPEPRIFDPNTAGPNGSSVIAGHELGQQNSYFNGLVIHTDEFQKGHRLHATQESFHYNQFGTVAVGKALATWTAQQYPDLFPGGPDFDAVITDPKAYALSDYLVGQRLENWLNLNLAQLCAFSRGGALCDPPGSGGSDSVGNPLTEPPIGRDPGDPGWFMEGYLYGVYIGVGGTGHTTGGGWPNSNPGNPGTGFSEYVQDPSGAWFEMRTNASGQLEIIPLPNGPPCDPNPGAAAGCSRRSRRARCGRPGSRSSPNRRLSMVDARDGRRRGGVAAASILAIVAAALVVPGPAAGADAARPAGPRRCSTCPTPPCRAATSWS</sequence>
<dbReference type="Gene3D" id="3.40.50.1110">
    <property type="entry name" value="SGNH hydrolase"/>
    <property type="match status" value="1"/>
</dbReference>
<dbReference type="AlphaFoldDB" id="A0A6V8LGY9"/>
<evidence type="ECO:0000256" key="1">
    <source>
        <dbReference type="SAM" id="MobiDB-lite"/>
    </source>
</evidence>